<sequence length="86" mass="9048">MQLSLLLQYGVIALAALVSAWVVANKQFPTAMRRLRLWLALPLVREGRPAWIRKLGSRIAPAATGGAGACGGCSSCGPSSRVSGKR</sequence>
<dbReference type="RefSeq" id="WP_014160773.1">
    <property type="nucleotide sequence ID" value="NC_016147.2"/>
</dbReference>
<gene>
    <name evidence="3" type="ordered locus">DSC_09745</name>
</gene>
<proteinExistence type="predicted"/>
<dbReference type="eggNOG" id="ENOG50302FQ">
    <property type="taxonomic scope" value="Bacteria"/>
</dbReference>
<keyword evidence="2" id="KW-1133">Transmembrane helix</keyword>
<evidence type="ECO:0000256" key="2">
    <source>
        <dbReference type="SAM" id="Phobius"/>
    </source>
</evidence>
<organism evidence="3 4">
    <name type="scientific">Pseudoxanthomonas spadix (strain BD-a59)</name>
    <dbReference type="NCBI Taxonomy" id="1045855"/>
    <lineage>
        <taxon>Bacteria</taxon>
        <taxon>Pseudomonadati</taxon>
        <taxon>Pseudomonadota</taxon>
        <taxon>Gammaproteobacteria</taxon>
        <taxon>Lysobacterales</taxon>
        <taxon>Lysobacteraceae</taxon>
        <taxon>Pseudoxanthomonas</taxon>
    </lineage>
</organism>
<accession>G7UN93</accession>
<keyword evidence="4" id="KW-1185">Reference proteome</keyword>
<dbReference type="Pfam" id="PF20228">
    <property type="entry name" value="DUF6587"/>
    <property type="match status" value="1"/>
</dbReference>
<feature type="transmembrane region" description="Helical" evidence="2">
    <location>
        <begin position="6"/>
        <end position="24"/>
    </location>
</feature>
<dbReference type="InterPro" id="IPR046494">
    <property type="entry name" value="DUF6587"/>
</dbReference>
<keyword evidence="2" id="KW-0812">Transmembrane</keyword>
<dbReference type="KEGG" id="psd:DSC_09745"/>
<dbReference type="EMBL" id="CP003093">
    <property type="protein sequence ID" value="AER56597.1"/>
    <property type="molecule type" value="Genomic_DNA"/>
</dbReference>
<evidence type="ECO:0000256" key="1">
    <source>
        <dbReference type="SAM" id="MobiDB-lite"/>
    </source>
</evidence>
<dbReference type="AlphaFoldDB" id="G7UN93"/>
<dbReference type="STRING" id="1045855.DSC_09745"/>
<feature type="compositionally biased region" description="Low complexity" evidence="1">
    <location>
        <begin position="75"/>
        <end position="86"/>
    </location>
</feature>
<evidence type="ECO:0000313" key="4">
    <source>
        <dbReference type="Proteomes" id="UP000005870"/>
    </source>
</evidence>
<reference evidence="3 4" key="1">
    <citation type="journal article" date="2012" name="J. Bacteriol.">
        <title>Complete Genome Sequence of the BTEX-Degrading Bacterium Pseudoxanthomonas spadix BD-a59.</title>
        <authorList>
            <person name="Lee S.H."/>
            <person name="Jin H.M."/>
            <person name="Lee H.J."/>
            <person name="Kim J.M."/>
            <person name="Jeon C.O."/>
        </authorList>
    </citation>
    <scope>NUCLEOTIDE SEQUENCE [LARGE SCALE GENOMIC DNA]</scope>
    <source>
        <strain evidence="3 4">BD-a59</strain>
    </source>
</reference>
<protein>
    <submittedName>
        <fullName evidence="3">Uncharacterized protein</fullName>
    </submittedName>
</protein>
<evidence type="ECO:0000313" key="3">
    <source>
        <dbReference type="EMBL" id="AER56597.1"/>
    </source>
</evidence>
<feature type="region of interest" description="Disordered" evidence="1">
    <location>
        <begin position="65"/>
        <end position="86"/>
    </location>
</feature>
<dbReference type="HOGENOM" id="CLU_173089_1_0_6"/>
<keyword evidence="2" id="KW-0472">Membrane</keyword>
<dbReference type="OrthoDB" id="5966734at2"/>
<dbReference type="Proteomes" id="UP000005870">
    <property type="component" value="Chromosome"/>
</dbReference>
<name>G7UN93_PSEUP</name>